<dbReference type="Gene3D" id="2.60.260.40">
    <property type="entry name" value="q5lls5 like domains"/>
    <property type="match status" value="1"/>
</dbReference>
<gene>
    <name evidence="2" type="ORF">NAES01612_LOCUS19688</name>
</gene>
<sequence>MAMRRSVFLMARASAPMTPLASAPTSSLLLGSPSTQQPLLSSSSPSSLFQQTRSVSFDQQAMAELNKNRKLYKPPAAKDLIAMVKPIVVNDSTVMCCGDESPELGHPVVFINLENPGLNACGYCGQTFIWSKYVKE</sequence>
<evidence type="ECO:0000313" key="2">
    <source>
        <dbReference type="EMBL" id="CAE2325146.1"/>
    </source>
</evidence>
<name>A0A7S4P6J0_9EUKA</name>
<dbReference type="InterPro" id="IPR019401">
    <property type="entry name" value="Znf_CHCC"/>
</dbReference>
<evidence type="ECO:0000259" key="1">
    <source>
        <dbReference type="Pfam" id="PF10276"/>
    </source>
</evidence>
<accession>A0A7S4P6J0</accession>
<dbReference type="Pfam" id="PF10276">
    <property type="entry name" value="zf-CHCC"/>
    <property type="match status" value="1"/>
</dbReference>
<dbReference type="EMBL" id="HBKR01030042">
    <property type="protein sequence ID" value="CAE2325146.1"/>
    <property type="molecule type" value="Transcribed_RNA"/>
</dbReference>
<dbReference type="AlphaFoldDB" id="A0A7S4P6J0"/>
<feature type="domain" description="Zinc finger CHCC-type" evidence="1">
    <location>
        <begin position="93"/>
        <end position="128"/>
    </location>
</feature>
<organism evidence="2">
    <name type="scientific">Paramoeba aestuarina</name>
    <dbReference type="NCBI Taxonomy" id="180227"/>
    <lineage>
        <taxon>Eukaryota</taxon>
        <taxon>Amoebozoa</taxon>
        <taxon>Discosea</taxon>
        <taxon>Flabellinia</taxon>
        <taxon>Dactylopodida</taxon>
        <taxon>Paramoebidae</taxon>
        <taxon>Paramoeba</taxon>
    </lineage>
</organism>
<reference evidence="2" key="1">
    <citation type="submission" date="2021-01" db="EMBL/GenBank/DDBJ databases">
        <authorList>
            <person name="Corre E."/>
            <person name="Pelletier E."/>
            <person name="Niang G."/>
            <person name="Scheremetjew M."/>
            <person name="Finn R."/>
            <person name="Kale V."/>
            <person name="Holt S."/>
            <person name="Cochrane G."/>
            <person name="Meng A."/>
            <person name="Brown T."/>
            <person name="Cohen L."/>
        </authorList>
    </citation>
    <scope>NUCLEOTIDE SEQUENCE</scope>
    <source>
        <strain evidence="2">SoJaBio B1-5/56/2</strain>
    </source>
</reference>
<proteinExistence type="predicted"/>
<protein>
    <recommendedName>
        <fullName evidence="1">Zinc finger CHCC-type domain-containing protein</fullName>
    </recommendedName>
</protein>